<dbReference type="EMBL" id="BJON01000015">
    <property type="protein sequence ID" value="GED70264.1"/>
    <property type="molecule type" value="Genomic_DNA"/>
</dbReference>
<dbReference type="Pfam" id="PF14433">
    <property type="entry name" value="SUKH-3"/>
    <property type="match status" value="1"/>
</dbReference>
<dbReference type="PATRIC" id="fig|54915.3.peg.1530"/>
<name>A0A0K9YVG4_9BACL</name>
<evidence type="ECO:0000313" key="3">
    <source>
        <dbReference type="Proteomes" id="UP000036834"/>
    </source>
</evidence>
<gene>
    <name evidence="2" type="ORF">ADS79_12725</name>
    <name evidence="1" type="ORF">BRE01_39660</name>
</gene>
<evidence type="ECO:0000313" key="2">
    <source>
        <dbReference type="EMBL" id="KNB72704.1"/>
    </source>
</evidence>
<comment type="caution">
    <text evidence="2">The sequence shown here is derived from an EMBL/GenBank/DDBJ whole genome shotgun (WGS) entry which is preliminary data.</text>
</comment>
<proteinExistence type="predicted"/>
<dbReference type="STRING" id="54915.ADS79_12725"/>
<protein>
    <recommendedName>
        <fullName evidence="5">SUKH-3 immunity protein</fullName>
    </recommendedName>
</protein>
<evidence type="ECO:0000313" key="4">
    <source>
        <dbReference type="Proteomes" id="UP000319578"/>
    </source>
</evidence>
<accession>A0A0K9YVG4</accession>
<dbReference type="RefSeq" id="WP_049738750.1">
    <property type="nucleotide sequence ID" value="NZ_BJON01000015.1"/>
</dbReference>
<evidence type="ECO:0000313" key="1">
    <source>
        <dbReference type="EMBL" id="GED70264.1"/>
    </source>
</evidence>
<dbReference type="Proteomes" id="UP000319578">
    <property type="component" value="Unassembled WGS sequence"/>
</dbReference>
<dbReference type="AlphaFoldDB" id="A0A0K9YVG4"/>
<reference evidence="3" key="1">
    <citation type="submission" date="2015-07" db="EMBL/GenBank/DDBJ databases">
        <title>Genome sequencing project for genomic taxonomy and phylogenomics of Bacillus-like bacteria.</title>
        <authorList>
            <person name="Liu B."/>
            <person name="Wang J."/>
            <person name="Zhu Y."/>
            <person name="Liu G."/>
            <person name="Chen Q."/>
            <person name="Chen Z."/>
            <person name="Lan J."/>
            <person name="Che J."/>
            <person name="Ge C."/>
            <person name="Shi H."/>
            <person name="Pan Z."/>
            <person name="Liu X."/>
        </authorList>
    </citation>
    <scope>NUCLEOTIDE SEQUENCE [LARGE SCALE GENOMIC DNA]</scope>
    <source>
        <strain evidence="3">DSM 9887</strain>
    </source>
</reference>
<evidence type="ECO:0008006" key="5">
    <source>
        <dbReference type="Google" id="ProtNLM"/>
    </source>
</evidence>
<dbReference type="EMBL" id="LGIQ01000007">
    <property type="protein sequence ID" value="KNB72704.1"/>
    <property type="molecule type" value="Genomic_DNA"/>
</dbReference>
<reference evidence="2" key="2">
    <citation type="submission" date="2015-07" db="EMBL/GenBank/DDBJ databases">
        <title>MeaNS - Measles Nucleotide Surveillance Program.</title>
        <authorList>
            <person name="Tran T."/>
            <person name="Druce J."/>
        </authorList>
    </citation>
    <scope>NUCLEOTIDE SEQUENCE</scope>
    <source>
        <strain evidence="2">DSM 9887</strain>
    </source>
</reference>
<dbReference type="Proteomes" id="UP000036834">
    <property type="component" value="Unassembled WGS sequence"/>
</dbReference>
<keyword evidence="4" id="KW-1185">Reference proteome</keyword>
<dbReference type="InterPro" id="IPR025850">
    <property type="entry name" value="SUKH-3"/>
</dbReference>
<sequence>MHVFSEQTINILAKAGWYEGREIDISDTVTFLESKGYQVFPCVIEALAEYGGLECLYKRPDGSDESFHFRTMEVYGDYYDKEDFEDIERRVQEPLIAIGEAYRYMNMFMSESGKVYGEMGYCLVKFGDTLYEAIETLCLFKRTEEVE</sequence>
<organism evidence="2 3">
    <name type="scientific">Brevibacillus reuszeri</name>
    <dbReference type="NCBI Taxonomy" id="54915"/>
    <lineage>
        <taxon>Bacteria</taxon>
        <taxon>Bacillati</taxon>
        <taxon>Bacillota</taxon>
        <taxon>Bacilli</taxon>
        <taxon>Bacillales</taxon>
        <taxon>Paenibacillaceae</taxon>
        <taxon>Brevibacillus</taxon>
    </lineage>
</organism>
<reference evidence="1 4" key="3">
    <citation type="submission" date="2019-06" db="EMBL/GenBank/DDBJ databases">
        <title>Whole genome shotgun sequence of Brevibacillus reuszeri NBRC 15719.</title>
        <authorList>
            <person name="Hosoyama A."/>
            <person name="Uohara A."/>
            <person name="Ohji S."/>
            <person name="Ichikawa N."/>
        </authorList>
    </citation>
    <scope>NUCLEOTIDE SEQUENCE [LARGE SCALE GENOMIC DNA]</scope>
    <source>
        <strain evidence="1 4">NBRC 15719</strain>
    </source>
</reference>